<dbReference type="Pfam" id="PF07971">
    <property type="entry name" value="Glyco_hydro_92"/>
    <property type="match status" value="1"/>
</dbReference>
<dbReference type="EMBL" id="FOXH01000006">
    <property type="protein sequence ID" value="SFP87220.1"/>
    <property type="molecule type" value="Genomic_DNA"/>
</dbReference>
<dbReference type="Gene3D" id="2.60.120.260">
    <property type="entry name" value="Galactose-binding domain-like"/>
    <property type="match status" value="1"/>
</dbReference>
<dbReference type="InterPro" id="IPR050883">
    <property type="entry name" value="PNGase"/>
</dbReference>
<evidence type="ECO:0000313" key="9">
    <source>
        <dbReference type="Proteomes" id="UP000199306"/>
    </source>
</evidence>
<dbReference type="Gene3D" id="1.20.1050.60">
    <property type="entry name" value="alpha-1,2-mannosidase"/>
    <property type="match status" value="1"/>
</dbReference>
<evidence type="ECO:0000256" key="3">
    <source>
        <dbReference type="ARBA" id="ARBA00022837"/>
    </source>
</evidence>
<dbReference type="Gene3D" id="2.70.98.10">
    <property type="match status" value="1"/>
</dbReference>
<evidence type="ECO:0000256" key="1">
    <source>
        <dbReference type="ARBA" id="ARBA00001913"/>
    </source>
</evidence>
<dbReference type="GO" id="GO:0030246">
    <property type="term" value="F:carbohydrate binding"/>
    <property type="evidence" value="ECO:0007669"/>
    <property type="project" value="InterPro"/>
</dbReference>
<dbReference type="GO" id="GO:0006516">
    <property type="term" value="P:glycoprotein catabolic process"/>
    <property type="evidence" value="ECO:0007669"/>
    <property type="project" value="TreeGrafter"/>
</dbReference>
<dbReference type="InterPro" id="IPR041371">
    <property type="entry name" value="GH92_N"/>
</dbReference>
<dbReference type="InterPro" id="IPR008928">
    <property type="entry name" value="6-hairpin_glycosidase_sf"/>
</dbReference>
<feature type="chain" id="PRO_5011670923" evidence="4">
    <location>
        <begin position="22"/>
        <end position="1048"/>
    </location>
</feature>
<dbReference type="Pfam" id="PF14683">
    <property type="entry name" value="CBM-like"/>
    <property type="match status" value="1"/>
</dbReference>
<sequence length="1048" mass="119314">MKKLIFCLILAMLSQTFGSFGQEKTIWKIGENDNSPDKMALAPDQYRQFLASDFGYEDNYFLVGHSKAEKDWPYVLPGPANDWGGTATLSGIRANFLNINFELKQKPSSGNWKFTLDILQTDPVNAPLLQVIMNGKAWKFKLNKGNGSKNPEGDFSNAKEQLISIDVPNDLIRAGNNEIVITVPEGGWLAFDQVKLEGPSETRLDLPKEILLKNITAANYETLLNGKNFQPLLIDLQHIKGSPSIQVKLDGSVILSQKIEQGRYVLEAPMPEVSAEKSSQYEIYLNHQLLRKGEVKRAPKAIKTPADYVNTMLGVAHSRWMIAPGPWMPFGMVKLSPDNQNTGWQAGYDPAFESIGTFSHIHEWTMTGLGTFPTAGPLNIKIGDQSNPDSGYRSGMDKSTEEAPLGYYKVNLTDYNITAELTATTRASFQTYTYHNSEKGRIMVDFKIPTEYDYKIKGINVKKISDYRIEGYIDQFSDNVWSDQADQAYKVHFVMEFDQPIKNYGSWLNDQIREESNLQADSAETAGFYLEFDTHENHKVQVRTGISYVSIENAGLNLKTEISDPFGWDFDRVRKNQQKVWNDLLGRLKVSSNDKRGKERFYSNMYRSLASRNTFSDVDGSWIDADEKVQKFTDKDDVALGCDAFWNTFWNLNQFWNLVTPEWSNRWVNSQLAMYQHSGWLAKGPAGMEYIPVMVGEHEIPLIVGAYQMGIRGYDAQKAFEAVNKMQTTPPASVGGGFAGNRDLVTYLKHQYVPYDEGRFSNTLEYSFDDWTVSQFAKALGKTKEYIRFSERGKWWKNVIDTETGYARMKDSKGNWFKNFDPYKSGANEHYVEGNAWQLTYFVPQDITGLASMIGEKKFSERLNWGFEESYKLRFNGPGDKYWDYPVVQGNQQSMHFAFLFNWVKKPWLTQKWSRAIMDRYYGHEVSNAYLGDEDQGQMSAWFVMNAIGLFQIDGGTRVNPIYEIGSPVFEKTEIDLGRQFGRGKTFTIEAKNTSKRNIYIQKATLNGKALNNFWFDASELLKGGSLILEMGPQPNENWGVKSLPIAN</sequence>
<evidence type="ECO:0000259" key="7">
    <source>
        <dbReference type="Pfam" id="PF17678"/>
    </source>
</evidence>
<keyword evidence="3" id="KW-0106">Calcium</keyword>
<dbReference type="SUPFAM" id="SSF48208">
    <property type="entry name" value="Six-hairpin glycosidases"/>
    <property type="match status" value="1"/>
</dbReference>
<dbReference type="SUPFAM" id="SSF49785">
    <property type="entry name" value="Galactose-binding domain-like"/>
    <property type="match status" value="1"/>
</dbReference>
<dbReference type="InterPro" id="IPR008979">
    <property type="entry name" value="Galactose-bd-like_sf"/>
</dbReference>
<feature type="domain" description="Rhamnogalacturonan lyase" evidence="6">
    <location>
        <begin position="25"/>
        <end position="196"/>
    </location>
</feature>
<dbReference type="Gene3D" id="1.20.1610.10">
    <property type="entry name" value="alpha-1,2-mannosidases domains"/>
    <property type="match status" value="1"/>
</dbReference>
<feature type="signal peptide" evidence="4">
    <location>
        <begin position="1"/>
        <end position="21"/>
    </location>
</feature>
<evidence type="ECO:0000259" key="5">
    <source>
        <dbReference type="Pfam" id="PF07971"/>
    </source>
</evidence>
<evidence type="ECO:0000259" key="6">
    <source>
        <dbReference type="Pfam" id="PF14683"/>
    </source>
</evidence>
<evidence type="ECO:0000313" key="8">
    <source>
        <dbReference type="EMBL" id="SFP87220.1"/>
    </source>
</evidence>
<dbReference type="InterPro" id="IPR029411">
    <property type="entry name" value="RG-lyase_III"/>
</dbReference>
<dbReference type="NCBIfam" id="TIGR01180">
    <property type="entry name" value="aman2_put"/>
    <property type="match status" value="1"/>
</dbReference>
<feature type="domain" description="Glycosyl hydrolase family 92" evidence="5">
    <location>
        <begin position="553"/>
        <end position="1033"/>
    </location>
</feature>
<feature type="domain" description="Glycosyl hydrolase family 92 N-terminal" evidence="7">
    <location>
        <begin position="308"/>
        <end position="547"/>
    </location>
</feature>
<dbReference type="InterPro" id="IPR012939">
    <property type="entry name" value="Glyco_hydro_92"/>
</dbReference>
<dbReference type="STRING" id="1079859.SAMN04515674_106231"/>
<dbReference type="RefSeq" id="WP_177219394.1">
    <property type="nucleotide sequence ID" value="NZ_FOXH01000006.1"/>
</dbReference>
<reference evidence="8 9" key="1">
    <citation type="submission" date="2016-10" db="EMBL/GenBank/DDBJ databases">
        <authorList>
            <person name="de Groot N.N."/>
        </authorList>
    </citation>
    <scope>NUCLEOTIDE SEQUENCE [LARGE SCALE GENOMIC DNA]</scope>
    <source>
        <strain evidence="9">E92,LMG 26720,CCM 7988</strain>
    </source>
</reference>
<dbReference type="FunFam" id="3.30.2080.10:FF:000001">
    <property type="entry name" value="Alpha-1,2-mannosidase subfamily"/>
    <property type="match status" value="1"/>
</dbReference>
<comment type="subunit">
    <text evidence="2">Monomer.</text>
</comment>
<accession>A0A1I5TVW4</accession>
<dbReference type="Proteomes" id="UP000199306">
    <property type="component" value="Unassembled WGS sequence"/>
</dbReference>
<organism evidence="8 9">
    <name type="scientific">Pseudarcicella hirudinis</name>
    <dbReference type="NCBI Taxonomy" id="1079859"/>
    <lineage>
        <taxon>Bacteria</taxon>
        <taxon>Pseudomonadati</taxon>
        <taxon>Bacteroidota</taxon>
        <taxon>Cytophagia</taxon>
        <taxon>Cytophagales</taxon>
        <taxon>Flectobacillaceae</taxon>
        <taxon>Pseudarcicella</taxon>
    </lineage>
</organism>
<dbReference type="GO" id="GO:0005829">
    <property type="term" value="C:cytosol"/>
    <property type="evidence" value="ECO:0007669"/>
    <property type="project" value="TreeGrafter"/>
</dbReference>
<evidence type="ECO:0000256" key="2">
    <source>
        <dbReference type="ARBA" id="ARBA00011245"/>
    </source>
</evidence>
<proteinExistence type="predicted"/>
<protein>
    <submittedName>
        <fullName evidence="8">Alpha-1,2-mannosidase, putative</fullName>
    </submittedName>
</protein>
<dbReference type="Pfam" id="PF17678">
    <property type="entry name" value="Glyco_hydro_92N"/>
    <property type="match status" value="1"/>
</dbReference>
<evidence type="ECO:0000256" key="4">
    <source>
        <dbReference type="SAM" id="SignalP"/>
    </source>
</evidence>
<dbReference type="PANTHER" id="PTHR12143:SF39">
    <property type="entry name" value="SECRETED PROTEIN"/>
    <property type="match status" value="1"/>
</dbReference>
<dbReference type="AlphaFoldDB" id="A0A1I5TVW4"/>
<dbReference type="PANTHER" id="PTHR12143">
    <property type="entry name" value="PEPTIDE N-GLYCANASE PNGASE -RELATED"/>
    <property type="match status" value="1"/>
</dbReference>
<dbReference type="GO" id="GO:0005975">
    <property type="term" value="P:carbohydrate metabolic process"/>
    <property type="evidence" value="ECO:0007669"/>
    <property type="project" value="InterPro"/>
</dbReference>
<dbReference type="InterPro" id="IPR014718">
    <property type="entry name" value="GH-type_carb-bd"/>
</dbReference>
<comment type="cofactor">
    <cofactor evidence="1">
        <name>Ca(2+)</name>
        <dbReference type="ChEBI" id="CHEBI:29108"/>
    </cofactor>
</comment>
<keyword evidence="4" id="KW-0732">Signal</keyword>
<gene>
    <name evidence="8" type="ORF">SAMN04515674_106231</name>
</gene>
<dbReference type="InterPro" id="IPR005887">
    <property type="entry name" value="GH92_a_mannosidase_put"/>
</dbReference>
<dbReference type="GO" id="GO:0000224">
    <property type="term" value="F:peptide-N4-(N-acetyl-beta-glucosaminyl)asparagine amidase activity"/>
    <property type="evidence" value="ECO:0007669"/>
    <property type="project" value="TreeGrafter"/>
</dbReference>
<name>A0A1I5TVW4_9BACT</name>
<keyword evidence="9" id="KW-1185">Reference proteome</keyword>
<dbReference type="Gene3D" id="3.30.2080.10">
    <property type="entry name" value="GH92 mannosidase domain"/>
    <property type="match status" value="1"/>
</dbReference>